<dbReference type="AlphaFoldDB" id="A0A067DYL4"/>
<dbReference type="InterPro" id="IPR013128">
    <property type="entry name" value="Peptidase_C1A"/>
</dbReference>
<feature type="domain" description="Peptidase C1A papain C-terminal" evidence="9">
    <location>
        <begin position="123"/>
        <end position="344"/>
    </location>
</feature>
<keyword evidence="3" id="KW-0732">Signal</keyword>
<dbReference type="PRINTS" id="PR00705">
    <property type="entry name" value="PAPAIN"/>
</dbReference>
<dbReference type="InterPro" id="IPR038765">
    <property type="entry name" value="Papain-like_cys_pep_sf"/>
</dbReference>
<dbReference type="SMR" id="A0A067DYL4"/>
<keyword evidence="6" id="KW-1015">Disulfide bond</keyword>
<dbReference type="PANTHER" id="PTHR12411">
    <property type="entry name" value="CYSTEINE PROTEASE FAMILY C1-RELATED"/>
    <property type="match status" value="1"/>
</dbReference>
<comment type="similarity">
    <text evidence="1">Belongs to the peptidase C1 family.</text>
</comment>
<protein>
    <recommendedName>
        <fullName evidence="13">Peptidase C1A papain C-terminal domain-containing protein</fullName>
    </recommendedName>
</protein>
<organism evidence="11 12">
    <name type="scientific">Citrus sinensis</name>
    <name type="common">Sweet orange</name>
    <name type="synonym">Citrus aurantium var. sinensis</name>
    <dbReference type="NCBI Taxonomy" id="2711"/>
    <lineage>
        <taxon>Eukaryota</taxon>
        <taxon>Viridiplantae</taxon>
        <taxon>Streptophyta</taxon>
        <taxon>Embryophyta</taxon>
        <taxon>Tracheophyta</taxon>
        <taxon>Spermatophyta</taxon>
        <taxon>Magnoliopsida</taxon>
        <taxon>eudicotyledons</taxon>
        <taxon>Gunneridae</taxon>
        <taxon>Pentapetalae</taxon>
        <taxon>rosids</taxon>
        <taxon>malvids</taxon>
        <taxon>Sapindales</taxon>
        <taxon>Rutaceae</taxon>
        <taxon>Aurantioideae</taxon>
        <taxon>Citrus</taxon>
    </lineage>
</organism>
<keyword evidence="12" id="KW-1185">Reference proteome</keyword>
<evidence type="ECO:0000259" key="10">
    <source>
        <dbReference type="SMART" id="SM00848"/>
    </source>
</evidence>
<feature type="domain" description="Cathepsin propeptide inhibitor" evidence="10">
    <location>
        <begin position="40"/>
        <end position="86"/>
    </location>
</feature>
<dbReference type="FunFam" id="3.90.70.10:FF:000067">
    <property type="entry name" value="Senescence-specific cysteine protease"/>
    <property type="match status" value="1"/>
</dbReference>
<keyword evidence="4" id="KW-0378">Hydrolase</keyword>
<dbReference type="STRING" id="2711.A0A067DYL4"/>
<gene>
    <name evidence="11" type="ORF">CISIN_1g048276mg</name>
</gene>
<dbReference type="InterPro" id="IPR013201">
    <property type="entry name" value="Prot_inhib_I29"/>
</dbReference>
<evidence type="ECO:0000256" key="2">
    <source>
        <dbReference type="ARBA" id="ARBA00022670"/>
    </source>
</evidence>
<keyword evidence="2" id="KW-0645">Protease</keyword>
<feature type="region of interest" description="Disordered" evidence="7">
    <location>
        <begin position="102"/>
        <end position="133"/>
    </location>
</feature>
<keyword evidence="8" id="KW-0472">Membrane</keyword>
<dbReference type="Proteomes" id="UP000027120">
    <property type="component" value="Unassembled WGS sequence"/>
</dbReference>
<dbReference type="PROSITE" id="PS00639">
    <property type="entry name" value="THIOL_PROTEASE_HIS"/>
    <property type="match status" value="1"/>
</dbReference>
<evidence type="ECO:0000256" key="4">
    <source>
        <dbReference type="ARBA" id="ARBA00022801"/>
    </source>
</evidence>
<dbReference type="InterPro" id="IPR025660">
    <property type="entry name" value="Pept_his_AS"/>
</dbReference>
<evidence type="ECO:0000256" key="5">
    <source>
        <dbReference type="ARBA" id="ARBA00022807"/>
    </source>
</evidence>
<dbReference type="GO" id="GO:0051603">
    <property type="term" value="P:proteolysis involved in protein catabolic process"/>
    <property type="evidence" value="ECO:0000318"/>
    <property type="project" value="GO_Central"/>
</dbReference>
<dbReference type="InterPro" id="IPR025661">
    <property type="entry name" value="Pept_asp_AS"/>
</dbReference>
<feature type="compositionally biased region" description="Polar residues" evidence="7">
    <location>
        <begin position="102"/>
        <end position="127"/>
    </location>
</feature>
<evidence type="ECO:0000256" key="3">
    <source>
        <dbReference type="ARBA" id="ARBA00022729"/>
    </source>
</evidence>
<keyword evidence="8" id="KW-0812">Transmembrane</keyword>
<dbReference type="SUPFAM" id="SSF54001">
    <property type="entry name" value="Cysteine proteinases"/>
    <property type="match status" value="1"/>
</dbReference>
<evidence type="ECO:0008006" key="13">
    <source>
        <dbReference type="Google" id="ProtNLM"/>
    </source>
</evidence>
<dbReference type="EMBL" id="KK785158">
    <property type="protein sequence ID" value="KDO47943.1"/>
    <property type="molecule type" value="Genomic_DNA"/>
</dbReference>
<dbReference type="SMART" id="SM00645">
    <property type="entry name" value="Pept_C1"/>
    <property type="match status" value="1"/>
</dbReference>
<dbReference type="PROSITE" id="PS00640">
    <property type="entry name" value="THIOL_PROTEASE_ASN"/>
    <property type="match status" value="1"/>
</dbReference>
<dbReference type="SMART" id="SM00848">
    <property type="entry name" value="Inhibitor_I29"/>
    <property type="match status" value="1"/>
</dbReference>
<accession>A0A067DYL4</accession>
<dbReference type="Pfam" id="PF00112">
    <property type="entry name" value="Peptidase_C1"/>
    <property type="match status" value="1"/>
</dbReference>
<sequence>MAFTNICQYFCLVSLLVMYFWAIHALCRPIGEKLIMLKMHEQWMAQHGLVYADEAEKAETAYDFRRQYRGYKLAVNKFADLTNDEFRSMYAGYDWQNQNSPVISTSDPDASSPMDANSTVTDVPSSMDSRENGAVTPVKDQGDCNCCWAFSSVAAVEGITKIETGKLMSLSEQELVDCDTGSFDRGCTVGRMDTAFEFIKNNNGLTTEADYPFVGNDYGACKTTKDENDAAAATISGFKFVPANNEQALMQVVADQPVSVSIDSSGYMFQFYSSGIIKSEECGTDIDHGVTAIGYGASSDGTKYWLVKNSWGTGWGEGGYVRIQREVGAQEGACGIAMMASYPTV</sequence>
<dbReference type="GO" id="GO:0004197">
    <property type="term" value="F:cysteine-type endopeptidase activity"/>
    <property type="evidence" value="ECO:0000318"/>
    <property type="project" value="GO_Central"/>
</dbReference>
<reference evidence="11 12" key="1">
    <citation type="submission" date="2014-04" db="EMBL/GenBank/DDBJ databases">
        <authorList>
            <consortium name="International Citrus Genome Consortium"/>
            <person name="Gmitter F."/>
            <person name="Chen C."/>
            <person name="Farmerie W."/>
            <person name="Harkins T."/>
            <person name="Desany B."/>
            <person name="Mohiuddin M."/>
            <person name="Kodira C."/>
            <person name="Borodovsky M."/>
            <person name="Lomsadze A."/>
            <person name="Burns P."/>
            <person name="Jenkins J."/>
            <person name="Prochnik S."/>
            <person name="Shu S."/>
            <person name="Chapman J."/>
            <person name="Pitluck S."/>
            <person name="Schmutz J."/>
            <person name="Rokhsar D."/>
        </authorList>
    </citation>
    <scope>NUCLEOTIDE SEQUENCE</scope>
</reference>
<evidence type="ECO:0000256" key="8">
    <source>
        <dbReference type="SAM" id="Phobius"/>
    </source>
</evidence>
<dbReference type="CDD" id="cd02248">
    <property type="entry name" value="Peptidase_C1A"/>
    <property type="match status" value="1"/>
</dbReference>
<keyword evidence="5" id="KW-0788">Thiol protease</keyword>
<evidence type="ECO:0000313" key="11">
    <source>
        <dbReference type="EMBL" id="KDO47943.1"/>
    </source>
</evidence>
<evidence type="ECO:0000259" key="9">
    <source>
        <dbReference type="SMART" id="SM00645"/>
    </source>
</evidence>
<feature type="transmembrane region" description="Helical" evidence="8">
    <location>
        <begin position="6"/>
        <end position="27"/>
    </location>
</feature>
<dbReference type="InterPro" id="IPR039417">
    <property type="entry name" value="Peptidase_C1A_papain-like"/>
</dbReference>
<evidence type="ECO:0000313" key="12">
    <source>
        <dbReference type="Proteomes" id="UP000027120"/>
    </source>
</evidence>
<proteinExistence type="inferred from homology"/>
<dbReference type="Gene3D" id="3.90.70.10">
    <property type="entry name" value="Cysteine proteinases"/>
    <property type="match status" value="1"/>
</dbReference>
<evidence type="ECO:0000256" key="6">
    <source>
        <dbReference type="ARBA" id="ARBA00023157"/>
    </source>
</evidence>
<dbReference type="GO" id="GO:0005615">
    <property type="term" value="C:extracellular space"/>
    <property type="evidence" value="ECO:0000318"/>
    <property type="project" value="GO_Central"/>
</dbReference>
<dbReference type="InterPro" id="IPR000668">
    <property type="entry name" value="Peptidase_C1A_C"/>
</dbReference>
<evidence type="ECO:0000256" key="1">
    <source>
        <dbReference type="ARBA" id="ARBA00008455"/>
    </source>
</evidence>
<dbReference type="GO" id="GO:0005764">
    <property type="term" value="C:lysosome"/>
    <property type="evidence" value="ECO:0000318"/>
    <property type="project" value="GO_Central"/>
</dbReference>
<evidence type="ECO:0000256" key="7">
    <source>
        <dbReference type="SAM" id="MobiDB-lite"/>
    </source>
</evidence>
<keyword evidence="8" id="KW-1133">Transmembrane helix</keyword>
<name>A0A067DYL4_CITSI</name>